<dbReference type="PANTHER" id="PTHR44942:SF4">
    <property type="entry name" value="METHYLTRANSFERASE TYPE 11 DOMAIN-CONTAINING PROTEIN"/>
    <property type="match status" value="1"/>
</dbReference>
<dbReference type="CDD" id="cd02440">
    <property type="entry name" value="AdoMet_MTases"/>
    <property type="match status" value="1"/>
</dbReference>
<evidence type="ECO:0000313" key="5">
    <source>
        <dbReference type="EMBL" id="EDV20546.1"/>
    </source>
</evidence>
<organism evidence="5 6">
    <name type="scientific">Trichoplax adhaerens</name>
    <name type="common">Trichoplax reptans</name>
    <dbReference type="NCBI Taxonomy" id="10228"/>
    <lineage>
        <taxon>Eukaryota</taxon>
        <taxon>Metazoa</taxon>
        <taxon>Placozoa</taxon>
        <taxon>Uniplacotomia</taxon>
        <taxon>Trichoplacea</taxon>
        <taxon>Trichoplacidae</taxon>
        <taxon>Trichoplax</taxon>
    </lineage>
</organism>
<dbReference type="PANTHER" id="PTHR44942">
    <property type="entry name" value="METHYLTRANSF_11 DOMAIN-CONTAINING PROTEIN"/>
    <property type="match status" value="1"/>
</dbReference>
<dbReference type="KEGG" id="tad:TRIADDRAFT_60933"/>
<dbReference type="GO" id="GO:0032259">
    <property type="term" value="P:methylation"/>
    <property type="evidence" value="ECO:0007669"/>
    <property type="project" value="UniProtKB-KW"/>
</dbReference>
<dbReference type="eggNOG" id="KOG3010">
    <property type="taxonomic scope" value="Eukaryota"/>
</dbReference>
<evidence type="ECO:0000256" key="2">
    <source>
        <dbReference type="ARBA" id="ARBA00022603"/>
    </source>
</evidence>
<dbReference type="HOGENOM" id="CLU_049344_5_2_1"/>
<dbReference type="InParanoid" id="B3S9J7"/>
<dbReference type="STRING" id="10228.B3S9J7"/>
<name>B3S9J7_TRIAD</name>
<dbReference type="OrthoDB" id="506498at2759"/>
<evidence type="ECO:0000259" key="4">
    <source>
        <dbReference type="Pfam" id="PF08241"/>
    </source>
</evidence>
<accession>B3S9J7</accession>
<keyword evidence="2" id="KW-0489">Methyltransferase</keyword>
<feature type="domain" description="Methyltransferase type 11" evidence="4">
    <location>
        <begin position="53"/>
        <end position="140"/>
    </location>
</feature>
<dbReference type="InterPro" id="IPR013216">
    <property type="entry name" value="Methyltransf_11"/>
</dbReference>
<dbReference type="Proteomes" id="UP000009022">
    <property type="component" value="Unassembled WGS sequence"/>
</dbReference>
<dbReference type="SUPFAM" id="SSF53335">
    <property type="entry name" value="S-adenosyl-L-methionine-dependent methyltransferases"/>
    <property type="match status" value="1"/>
</dbReference>
<gene>
    <name evidence="5" type="ORF">TRIADDRAFT_60933</name>
</gene>
<dbReference type="FunFam" id="3.40.50.150:FF:000296">
    <property type="entry name" value="Putative methyltransferase DDB_G0268948"/>
    <property type="match status" value="1"/>
</dbReference>
<dbReference type="PhylomeDB" id="B3S9J7"/>
<dbReference type="CTD" id="6758128"/>
<evidence type="ECO:0000313" key="6">
    <source>
        <dbReference type="Proteomes" id="UP000009022"/>
    </source>
</evidence>
<evidence type="ECO:0000256" key="3">
    <source>
        <dbReference type="ARBA" id="ARBA00022679"/>
    </source>
</evidence>
<dbReference type="InterPro" id="IPR051052">
    <property type="entry name" value="Diverse_substrate_MTase"/>
</dbReference>
<dbReference type="RefSeq" id="XP_002116972.1">
    <property type="nucleotide sequence ID" value="XM_002116936.1"/>
</dbReference>
<protein>
    <recommendedName>
        <fullName evidence="4">Methyltransferase type 11 domain-containing protein</fullName>
    </recommendedName>
</protein>
<keyword evidence="6" id="KW-1185">Reference proteome</keyword>
<dbReference type="Gene3D" id="3.40.50.150">
    <property type="entry name" value="Vaccinia Virus protein VP39"/>
    <property type="match status" value="1"/>
</dbReference>
<dbReference type="EMBL" id="DS985259">
    <property type="protein sequence ID" value="EDV20546.1"/>
    <property type="molecule type" value="Genomic_DNA"/>
</dbReference>
<sequence>MTQPDKPYHVFDKNWISQNYDKFRPTYPPSLIQQVMDYLKQGINQQDKFDLAIDVGCGPGTSTQQYAPYFNRIIGFDHSATQIDLARQDNHDPNITYQLSPAENLPLEDNIVDLVICAQAIHWFNIDQFLSEVNRVLKPGTGCVALYAYNDPVIMNCDQAEELNYYIYNGPLSVETYQFAKYCGKCRYSNIEWPFSQAVRGESNTVDNQMDIDSYIGLLHTYGDSVDAELPYPDPELKRSYPLLNENDQEHMIIGTFAEMLRESTGGEMLQLCYPFFYMFGKKPSKL</sequence>
<dbReference type="GeneID" id="6758128"/>
<comment type="similarity">
    <text evidence="1">Belongs to the methyltransferase superfamily.</text>
</comment>
<reference evidence="5 6" key="1">
    <citation type="journal article" date="2008" name="Nature">
        <title>The Trichoplax genome and the nature of placozoans.</title>
        <authorList>
            <person name="Srivastava M."/>
            <person name="Begovic E."/>
            <person name="Chapman J."/>
            <person name="Putnam N.H."/>
            <person name="Hellsten U."/>
            <person name="Kawashima T."/>
            <person name="Kuo A."/>
            <person name="Mitros T."/>
            <person name="Salamov A."/>
            <person name="Carpenter M.L."/>
            <person name="Signorovitch A.Y."/>
            <person name="Moreno M.A."/>
            <person name="Kamm K."/>
            <person name="Grimwood J."/>
            <person name="Schmutz J."/>
            <person name="Shapiro H."/>
            <person name="Grigoriev I.V."/>
            <person name="Buss L.W."/>
            <person name="Schierwater B."/>
            <person name="Dellaporta S.L."/>
            <person name="Rokhsar D.S."/>
        </authorList>
    </citation>
    <scope>NUCLEOTIDE SEQUENCE [LARGE SCALE GENOMIC DNA]</scope>
    <source>
        <strain evidence="5 6">Grell-BS-1999</strain>
    </source>
</reference>
<dbReference type="AlphaFoldDB" id="B3S9J7"/>
<dbReference type="Pfam" id="PF08241">
    <property type="entry name" value="Methyltransf_11"/>
    <property type="match status" value="1"/>
</dbReference>
<proteinExistence type="inferred from homology"/>
<dbReference type="InterPro" id="IPR029063">
    <property type="entry name" value="SAM-dependent_MTases_sf"/>
</dbReference>
<keyword evidence="3" id="KW-0808">Transferase</keyword>
<dbReference type="GO" id="GO:0008757">
    <property type="term" value="F:S-adenosylmethionine-dependent methyltransferase activity"/>
    <property type="evidence" value="ECO:0007669"/>
    <property type="project" value="InterPro"/>
</dbReference>
<evidence type="ECO:0000256" key="1">
    <source>
        <dbReference type="ARBA" id="ARBA00008361"/>
    </source>
</evidence>